<accession>A0A8B7CJM3</accession>
<dbReference type="KEGG" id="pda:103714940"/>
<keyword evidence="1" id="KW-1185">Reference proteome</keyword>
<dbReference type="AlphaFoldDB" id="A0A8B7CJM3"/>
<proteinExistence type="predicted"/>
<dbReference type="GeneID" id="103714940"/>
<name>A0A8B7CJM3_PHODC</name>
<reference evidence="2" key="2">
    <citation type="submission" date="2025-08" db="UniProtKB">
        <authorList>
            <consortium name="RefSeq"/>
        </authorList>
    </citation>
    <scope>IDENTIFICATION</scope>
    <source>
        <tissue evidence="2">Young leaves</tissue>
    </source>
</reference>
<protein>
    <submittedName>
        <fullName evidence="2">Uncharacterized protein LOC103714940 isoform X1</fullName>
    </submittedName>
</protein>
<gene>
    <name evidence="2" type="primary">LOC103714940</name>
</gene>
<dbReference type="Proteomes" id="UP000228380">
    <property type="component" value="Chromosome 6"/>
</dbReference>
<evidence type="ECO:0000313" key="2">
    <source>
        <dbReference type="RefSeq" id="XP_008800643.2"/>
    </source>
</evidence>
<organism evidence="1 2">
    <name type="scientific">Phoenix dactylifera</name>
    <name type="common">Date palm</name>
    <dbReference type="NCBI Taxonomy" id="42345"/>
    <lineage>
        <taxon>Eukaryota</taxon>
        <taxon>Viridiplantae</taxon>
        <taxon>Streptophyta</taxon>
        <taxon>Embryophyta</taxon>
        <taxon>Tracheophyta</taxon>
        <taxon>Spermatophyta</taxon>
        <taxon>Magnoliopsida</taxon>
        <taxon>Liliopsida</taxon>
        <taxon>Arecaceae</taxon>
        <taxon>Coryphoideae</taxon>
        <taxon>Phoeniceae</taxon>
        <taxon>Phoenix</taxon>
    </lineage>
</organism>
<dbReference type="RefSeq" id="XP_008800643.2">
    <property type="nucleotide sequence ID" value="XM_008802421.3"/>
</dbReference>
<evidence type="ECO:0000313" key="1">
    <source>
        <dbReference type="Proteomes" id="UP000228380"/>
    </source>
</evidence>
<reference evidence="1" key="1">
    <citation type="journal article" date="2019" name="Nat. Commun.">
        <title>Genome-wide association mapping of date palm fruit traits.</title>
        <authorList>
            <person name="Hazzouri K.M."/>
            <person name="Gros-Balthazard M."/>
            <person name="Flowers J.M."/>
            <person name="Copetti D."/>
            <person name="Lemansour A."/>
            <person name="Lebrun M."/>
            <person name="Masmoudi K."/>
            <person name="Ferrand S."/>
            <person name="Dhar M.I."/>
            <person name="Fresquez Z.A."/>
            <person name="Rosas U."/>
            <person name="Zhang J."/>
            <person name="Talag J."/>
            <person name="Lee S."/>
            <person name="Kudrna D."/>
            <person name="Powell R.F."/>
            <person name="Leitch I.J."/>
            <person name="Krueger R.R."/>
            <person name="Wing R.A."/>
            <person name="Amiri K.M.A."/>
            <person name="Purugganan M.D."/>
        </authorList>
    </citation>
    <scope>NUCLEOTIDE SEQUENCE [LARGE SCALE GENOMIC DNA]</scope>
    <source>
        <strain evidence="1">cv. Khalas</strain>
    </source>
</reference>
<sequence length="155" mass="18258">MARAKITMAIEVIPPEGLRSPSIPRPVESPLQLFEIFAYPASFPLYGCLLTEAMEDKDVKYCFCRAGHFILRKLWFIMHILNYVILKLTEHDDETVMYMPTCLDVNMMHHDAELHEGSRRNYMVAFPVSFFFRFKAILHISKTWWKVYCKDGKLF</sequence>